<evidence type="ECO:0000256" key="1">
    <source>
        <dbReference type="SAM" id="Phobius"/>
    </source>
</evidence>
<evidence type="ECO:0008006" key="4">
    <source>
        <dbReference type="Google" id="ProtNLM"/>
    </source>
</evidence>
<accession>A0A1M6F8N8</accession>
<dbReference type="Proteomes" id="UP000184310">
    <property type="component" value="Unassembled WGS sequence"/>
</dbReference>
<dbReference type="EMBL" id="FQZB01000005">
    <property type="protein sequence ID" value="SHI94050.1"/>
    <property type="molecule type" value="Genomic_DNA"/>
</dbReference>
<keyword evidence="1" id="KW-0812">Transmembrane</keyword>
<sequence>MKMFLFSLIIFIGIIFIILGILIWKKQKISLFNKNINIDEKNIIEYSKSIGKSYIIIGLSTFMLGGESITDNEILRCILPVIWILAFSASLVKVNKTQKKYKVGIWS</sequence>
<dbReference type="AlphaFoldDB" id="A0A1M6F8N8"/>
<name>A0A1M6F8N8_9CLOT</name>
<organism evidence="2 3">
    <name type="scientific">Clostridium cavendishii DSM 21758</name>
    <dbReference type="NCBI Taxonomy" id="1121302"/>
    <lineage>
        <taxon>Bacteria</taxon>
        <taxon>Bacillati</taxon>
        <taxon>Bacillota</taxon>
        <taxon>Clostridia</taxon>
        <taxon>Eubacteriales</taxon>
        <taxon>Clostridiaceae</taxon>
        <taxon>Clostridium</taxon>
    </lineage>
</organism>
<evidence type="ECO:0000313" key="2">
    <source>
        <dbReference type="EMBL" id="SHI94050.1"/>
    </source>
</evidence>
<keyword evidence="1" id="KW-1133">Transmembrane helix</keyword>
<feature type="transmembrane region" description="Helical" evidence="1">
    <location>
        <begin position="73"/>
        <end position="92"/>
    </location>
</feature>
<keyword evidence="3" id="KW-1185">Reference proteome</keyword>
<keyword evidence="1" id="KW-0472">Membrane</keyword>
<evidence type="ECO:0000313" key="3">
    <source>
        <dbReference type="Proteomes" id="UP000184310"/>
    </source>
</evidence>
<gene>
    <name evidence="2" type="ORF">SAMN02745163_01065</name>
</gene>
<protein>
    <recommendedName>
        <fullName evidence="4">DUF3784 domain-containing protein</fullName>
    </recommendedName>
</protein>
<reference evidence="2 3" key="1">
    <citation type="submission" date="2016-11" db="EMBL/GenBank/DDBJ databases">
        <authorList>
            <person name="Jaros S."/>
            <person name="Januszkiewicz K."/>
            <person name="Wedrychowicz H."/>
        </authorList>
    </citation>
    <scope>NUCLEOTIDE SEQUENCE [LARGE SCALE GENOMIC DNA]</scope>
    <source>
        <strain evidence="2 3">DSM 21758</strain>
    </source>
</reference>
<proteinExistence type="predicted"/>
<dbReference type="STRING" id="1121302.SAMN02745163_01065"/>
<feature type="transmembrane region" description="Helical" evidence="1">
    <location>
        <begin position="6"/>
        <end position="24"/>
    </location>
</feature>
<dbReference type="RefSeq" id="WP_072985630.1">
    <property type="nucleotide sequence ID" value="NZ_FQZB01000005.1"/>
</dbReference>